<dbReference type="STRING" id="5643.A0A060SLF0"/>
<evidence type="ECO:0000256" key="1">
    <source>
        <dbReference type="SAM" id="MobiDB-lite"/>
    </source>
</evidence>
<feature type="compositionally biased region" description="Polar residues" evidence="1">
    <location>
        <begin position="370"/>
        <end position="394"/>
    </location>
</feature>
<reference evidence="2" key="1">
    <citation type="submission" date="2014-01" db="EMBL/GenBank/DDBJ databases">
        <title>The genome of the white-rot fungus Pycnoporus cinnabarinus: a basidiomycete model with a versatile arsenal for lignocellulosic biomass breakdown.</title>
        <authorList>
            <person name="Levasseur A."/>
            <person name="Lomascolo A."/>
            <person name="Ruiz-Duenas F.J."/>
            <person name="Uzan E."/>
            <person name="Piumi F."/>
            <person name="Kues U."/>
            <person name="Ram A.F.J."/>
            <person name="Murat C."/>
            <person name="Haon M."/>
            <person name="Benoit I."/>
            <person name="Arfi Y."/>
            <person name="Chevret D."/>
            <person name="Drula E."/>
            <person name="Kwon M.J."/>
            <person name="Gouret P."/>
            <person name="Lesage-Meessen L."/>
            <person name="Lombard V."/>
            <person name="Mariette J."/>
            <person name="Noirot C."/>
            <person name="Park J."/>
            <person name="Patyshakuliyeva A."/>
            <person name="Wieneger R.A.B."/>
            <person name="Wosten H.A.B."/>
            <person name="Martin F."/>
            <person name="Coutinho P.M."/>
            <person name="de Vries R."/>
            <person name="Martinez A.T."/>
            <person name="Klopp C."/>
            <person name="Pontarotti P."/>
            <person name="Henrissat B."/>
            <person name="Record E."/>
        </authorList>
    </citation>
    <scope>NUCLEOTIDE SEQUENCE [LARGE SCALE GENOMIC DNA]</scope>
    <source>
        <strain evidence="2">BRFM137</strain>
    </source>
</reference>
<dbReference type="Proteomes" id="UP000029665">
    <property type="component" value="Unassembled WGS sequence"/>
</dbReference>
<feature type="compositionally biased region" description="Low complexity" evidence="1">
    <location>
        <begin position="706"/>
        <end position="716"/>
    </location>
</feature>
<feature type="region of interest" description="Disordered" evidence="1">
    <location>
        <begin position="942"/>
        <end position="994"/>
    </location>
</feature>
<feature type="compositionally biased region" description="Polar residues" evidence="1">
    <location>
        <begin position="1139"/>
        <end position="1153"/>
    </location>
</feature>
<feature type="region of interest" description="Disordered" evidence="1">
    <location>
        <begin position="1019"/>
        <end position="1048"/>
    </location>
</feature>
<evidence type="ECO:0000313" key="2">
    <source>
        <dbReference type="EMBL" id="CDO73263.1"/>
    </source>
</evidence>
<feature type="compositionally biased region" description="Basic and acidic residues" evidence="1">
    <location>
        <begin position="109"/>
        <end position="121"/>
    </location>
</feature>
<feature type="compositionally biased region" description="Low complexity" evidence="1">
    <location>
        <begin position="723"/>
        <end position="742"/>
    </location>
</feature>
<organism evidence="2 3">
    <name type="scientific">Pycnoporus cinnabarinus</name>
    <name type="common">Cinnabar-red polypore</name>
    <name type="synonym">Trametes cinnabarina</name>
    <dbReference type="NCBI Taxonomy" id="5643"/>
    <lineage>
        <taxon>Eukaryota</taxon>
        <taxon>Fungi</taxon>
        <taxon>Dikarya</taxon>
        <taxon>Basidiomycota</taxon>
        <taxon>Agaricomycotina</taxon>
        <taxon>Agaricomycetes</taxon>
        <taxon>Polyporales</taxon>
        <taxon>Polyporaceae</taxon>
        <taxon>Trametes</taxon>
    </lineage>
</organism>
<name>A0A060SLF0_PYCCI</name>
<feature type="compositionally biased region" description="Pro residues" evidence="1">
    <location>
        <begin position="546"/>
        <end position="556"/>
    </location>
</feature>
<feature type="region of interest" description="Disordered" evidence="1">
    <location>
        <begin position="456"/>
        <end position="478"/>
    </location>
</feature>
<comment type="caution">
    <text evidence="2">The sequence shown here is derived from an EMBL/GenBank/DDBJ whole genome shotgun (WGS) entry which is preliminary data.</text>
</comment>
<proteinExistence type="predicted"/>
<feature type="region of interest" description="Disordered" evidence="1">
    <location>
        <begin position="1"/>
        <end position="32"/>
    </location>
</feature>
<feature type="region of interest" description="Disordered" evidence="1">
    <location>
        <begin position="95"/>
        <end position="136"/>
    </location>
</feature>
<dbReference type="OrthoDB" id="3262497at2759"/>
<gene>
    <name evidence="2" type="ORF">BN946_scf185008.g25</name>
</gene>
<feature type="compositionally biased region" description="Polar residues" evidence="1">
    <location>
        <begin position="754"/>
        <end position="776"/>
    </location>
</feature>
<feature type="region of interest" description="Disordered" evidence="1">
    <location>
        <begin position="539"/>
        <end position="572"/>
    </location>
</feature>
<sequence>MDDELFQNAWSETTNKIPTIPKEDTKPAWSPPKLIGEEADLAAPSWSTGAEIDWNEPTGSPGFSWSHAEPDLAWGSSVYESIPIGKTPVEEVPAATAAAEDAYEVQEPADEHPVLPAEEAHTPGAVSSLPPSSTLPEAYEVKPELVVPPSPDGFGSFETGVADTNAVSPKFSLEDDPWAAPSWAETEACSPESPDEPVDEWERARREKLKMDKRVPPELLANILRQCEELGCEICPDIPESSAEADAWRSDWRSGIDGVPGVTSLMETILPNPTLQPPVRFAQSLIAKRMAGSIKLTKNLPLAKRSPMSHYLAAKGSTAWETSVKEQKEIMEDDIPVGWRVVEKSGPAPSADSIKENKSTSRMFSFWGRRQSQISPVSTTATGETHSRSSSLEKPQSPVITEAKAESRRASQDSGHVSVTGSQTQLPQTIAESSTTSQPPAAFAATIANATPTISSYGSSTASPVPERSGTPPAPSAVSRFLNKFSRRGSTKSGSPRSSLALSSDDLEFLSDIVPSASDDAEDDSADALAKFVNATATREPTASMVPPPLAPPPTAPASRPTSTASAVASHMTPSNPFGDDLGALFGSFGSANVGASFVSTSAAGGQTSAPTLPPPLAPSRSITPSATPGAGPSRPSVAVASTFSSSQPPSRLQTSTPPISGFALPPPPSFRHIAPSKPTMVAPKPQLSFSLPRLPPSQTIERAPSSASSSSSRTSYETAVETSPTSPSSTSPTSSLPLASLYPHVAATPITPPMTSSQPMLPANTSSKRSSSPSGLITPLATSFSTVPPPLPPPPLSFTGPSVQTRPAASPSCIPLTSSLWNDDDFSDFQSPVEAASNLSPPIPPPIAKSPPKDVAPVPASRSHTAAPNLAPFSFPLPPPPANNARASTAVHSTSAFDDDDFADFQDSPSSATALKADSAISSSSSLFPSSVSDQMLLTPKKRSGFDDTSGFLESTLPTPSPPRVPAKPNPVKPLAPPPPSSSTSMPSVSSSSSLLFRRKSHAAEHLHTLNLMEKAAARPGRWPAPPSPLPEAIPGPPAGASTTSSQFDLLDDSAPLAASSSLAPSLSLPAMLSPARPASRLGGVANGPPKPSDLAASASSNSTLSSSLFQGWDFHSTSLIQRTATPPTQGAFGMQGKPTNGTQSGGLSAQDLSFFESL</sequence>
<dbReference type="HOGENOM" id="CLU_006928_0_0_1"/>
<feature type="compositionally biased region" description="Polar residues" evidence="1">
    <location>
        <begin position="412"/>
        <end position="438"/>
    </location>
</feature>
<accession>A0A060SLF0</accession>
<feature type="compositionally biased region" description="Low complexity" evidence="1">
    <location>
        <begin position="557"/>
        <end position="570"/>
    </location>
</feature>
<feature type="region of interest" description="Disordered" evidence="1">
    <location>
        <begin position="603"/>
        <end position="811"/>
    </location>
</feature>
<protein>
    <submittedName>
        <fullName evidence="2">Uncharacterized protein</fullName>
    </submittedName>
</protein>
<dbReference type="OMA" id="QNAWSET"/>
<feature type="region of interest" description="Disordered" evidence="1">
    <location>
        <begin position="1081"/>
        <end position="1101"/>
    </location>
</feature>
<feature type="region of interest" description="Disordered" evidence="1">
    <location>
        <begin position="828"/>
        <end position="892"/>
    </location>
</feature>
<evidence type="ECO:0000313" key="3">
    <source>
        <dbReference type="Proteomes" id="UP000029665"/>
    </source>
</evidence>
<dbReference type="EMBL" id="CCBP010000120">
    <property type="protein sequence ID" value="CDO73263.1"/>
    <property type="molecule type" value="Genomic_DNA"/>
</dbReference>
<feature type="compositionally biased region" description="Pro residues" evidence="1">
    <location>
        <begin position="960"/>
        <end position="982"/>
    </location>
</feature>
<dbReference type="AlphaFoldDB" id="A0A060SLF0"/>
<feature type="compositionally biased region" description="Pro residues" evidence="1">
    <location>
        <begin position="1024"/>
        <end position="1039"/>
    </location>
</feature>
<feature type="region of interest" description="Disordered" evidence="1">
    <location>
        <begin position="366"/>
        <end position="438"/>
    </location>
</feature>
<feature type="region of interest" description="Disordered" evidence="1">
    <location>
        <begin position="168"/>
        <end position="199"/>
    </location>
</feature>
<feature type="compositionally biased region" description="Polar residues" evidence="1">
    <location>
        <begin position="640"/>
        <end position="659"/>
    </location>
</feature>
<feature type="compositionally biased region" description="Low complexity" evidence="1">
    <location>
        <begin position="983"/>
        <end position="994"/>
    </location>
</feature>
<feature type="region of interest" description="Disordered" evidence="1">
    <location>
        <begin position="1128"/>
        <end position="1160"/>
    </location>
</feature>
<feature type="compositionally biased region" description="Polar residues" evidence="1">
    <location>
        <begin position="8"/>
        <end position="17"/>
    </location>
</feature>
<feature type="compositionally biased region" description="Pro residues" evidence="1">
    <location>
        <begin position="788"/>
        <end position="797"/>
    </location>
</feature>
<keyword evidence="3" id="KW-1185">Reference proteome</keyword>